<feature type="transmembrane region" description="Helical" evidence="1">
    <location>
        <begin position="51"/>
        <end position="74"/>
    </location>
</feature>
<name>A0A2M9CNK3_9MICO</name>
<feature type="transmembrane region" description="Helical" evidence="1">
    <location>
        <begin position="20"/>
        <end position="39"/>
    </location>
</feature>
<keyword evidence="1" id="KW-1133">Transmembrane helix</keyword>
<sequence length="103" mass="10786">MNEQRSTDEVSLRRAPKYSAFMIVGGGLGAIVAFVLTAVRPVDPNVGFVPLLALFALFGIPLGIAAGALIALVLDRRSRARAQVVAAERDAVDAPPAEGDLED</sequence>
<gene>
    <name evidence="2" type="ORF">CLV46_3077</name>
</gene>
<keyword evidence="1" id="KW-0472">Membrane</keyword>
<keyword evidence="3" id="KW-1185">Reference proteome</keyword>
<dbReference type="Proteomes" id="UP000228758">
    <property type="component" value="Unassembled WGS sequence"/>
</dbReference>
<reference evidence="2 3" key="1">
    <citation type="submission" date="2017-11" db="EMBL/GenBank/DDBJ databases">
        <title>Genomic Encyclopedia of Archaeal and Bacterial Type Strains, Phase II (KMG-II): From Individual Species to Whole Genera.</title>
        <authorList>
            <person name="Goeker M."/>
        </authorList>
    </citation>
    <scope>NUCLEOTIDE SEQUENCE [LARGE SCALE GENOMIC DNA]</scope>
    <source>
        <strain evidence="2 3">DSM 27393</strain>
    </source>
</reference>
<keyword evidence="1" id="KW-0812">Transmembrane</keyword>
<evidence type="ECO:0000256" key="1">
    <source>
        <dbReference type="SAM" id="Phobius"/>
    </source>
</evidence>
<dbReference type="RefSeq" id="WP_100365567.1">
    <property type="nucleotide sequence ID" value="NZ_PGFF01000001.1"/>
</dbReference>
<proteinExistence type="predicted"/>
<comment type="caution">
    <text evidence="2">The sequence shown here is derived from an EMBL/GenBank/DDBJ whole genome shotgun (WGS) entry which is preliminary data.</text>
</comment>
<evidence type="ECO:0000313" key="3">
    <source>
        <dbReference type="Proteomes" id="UP000228758"/>
    </source>
</evidence>
<dbReference type="AlphaFoldDB" id="A0A2M9CNK3"/>
<evidence type="ECO:0000313" key="2">
    <source>
        <dbReference type="EMBL" id="PJJ73485.1"/>
    </source>
</evidence>
<organism evidence="2 3">
    <name type="scientific">Diaminobutyricimonas aerilata</name>
    <dbReference type="NCBI Taxonomy" id="1162967"/>
    <lineage>
        <taxon>Bacteria</taxon>
        <taxon>Bacillati</taxon>
        <taxon>Actinomycetota</taxon>
        <taxon>Actinomycetes</taxon>
        <taxon>Micrococcales</taxon>
        <taxon>Microbacteriaceae</taxon>
        <taxon>Diaminobutyricimonas</taxon>
    </lineage>
</organism>
<protein>
    <submittedName>
        <fullName evidence="2">Uncharacterized protein</fullName>
    </submittedName>
</protein>
<dbReference type="OrthoDB" id="5125407at2"/>
<dbReference type="EMBL" id="PGFF01000001">
    <property type="protein sequence ID" value="PJJ73485.1"/>
    <property type="molecule type" value="Genomic_DNA"/>
</dbReference>
<accession>A0A2M9CNK3</accession>